<evidence type="ECO:0000259" key="1">
    <source>
        <dbReference type="PROSITE" id="PS51832"/>
    </source>
</evidence>
<dbReference type="PANTHER" id="PTHR43155:SF2">
    <property type="entry name" value="CYCLIC DI-GMP PHOSPHODIESTERASE PA4108"/>
    <property type="match status" value="1"/>
</dbReference>
<dbReference type="InterPro" id="IPR006675">
    <property type="entry name" value="HDIG_dom"/>
</dbReference>
<protein>
    <submittedName>
        <fullName evidence="2">C-di-GMP phosphodiesterase</fullName>
    </submittedName>
</protein>
<sequence>MRFIQIEEYDHTTMQLARPIYDRQKRILLAAGRTIHPIYLERIKQMNISTLIVEDAESHGISMDELVDMPTWMDAIDEVKKAHDLAKQNKLLNVFALQVAINKIIFEVIRRKTIYLIPSSSVTEELKPYAHAVNVTLLALQTSKQLGYTNSQQRDLAMGTMLHDIGKMVTDDTTLHPEKGFEIIRKNREISLLSAHVAYQHHERFDGTGYPRKLSGSEILDFPQICAVANLYEHLISSGEALPHVALEIIMAKNGIDFNEKIVQAFIDSIPSYIPGTRIRLSNRQEAIVTRIQNNIHRPIVRVKNTGMEIDLSEELSVLISEILN</sequence>
<dbReference type="InterPro" id="IPR003607">
    <property type="entry name" value="HD/PDEase_dom"/>
</dbReference>
<accession>A0A0Q3WVK4</accession>
<gene>
    <name evidence="2" type="ORF">AN964_05235</name>
</gene>
<dbReference type="Pfam" id="PF13487">
    <property type="entry name" value="HD_5"/>
    <property type="match status" value="1"/>
</dbReference>
<keyword evidence="3" id="KW-1185">Reference proteome</keyword>
<dbReference type="STRING" id="157838.AN964_05235"/>
<dbReference type="OrthoDB" id="9759601at2"/>
<organism evidence="2 3">
    <name type="scientific">Heyndrickxia shackletonii</name>
    <dbReference type="NCBI Taxonomy" id="157838"/>
    <lineage>
        <taxon>Bacteria</taxon>
        <taxon>Bacillati</taxon>
        <taxon>Bacillota</taxon>
        <taxon>Bacilli</taxon>
        <taxon>Bacillales</taxon>
        <taxon>Bacillaceae</taxon>
        <taxon>Heyndrickxia</taxon>
    </lineage>
</organism>
<dbReference type="EMBL" id="LJJC01000004">
    <property type="protein sequence ID" value="KQL52971.1"/>
    <property type="molecule type" value="Genomic_DNA"/>
</dbReference>
<evidence type="ECO:0000313" key="2">
    <source>
        <dbReference type="EMBL" id="KQL52971.1"/>
    </source>
</evidence>
<dbReference type="InterPro" id="IPR037522">
    <property type="entry name" value="HD_GYP_dom"/>
</dbReference>
<dbReference type="Proteomes" id="UP000051888">
    <property type="component" value="Unassembled WGS sequence"/>
</dbReference>
<feature type="domain" description="HD-GYP" evidence="1">
    <location>
        <begin position="106"/>
        <end position="282"/>
    </location>
</feature>
<dbReference type="SUPFAM" id="SSF109604">
    <property type="entry name" value="HD-domain/PDEase-like"/>
    <property type="match status" value="1"/>
</dbReference>
<dbReference type="NCBIfam" id="TIGR00277">
    <property type="entry name" value="HDIG"/>
    <property type="match status" value="1"/>
</dbReference>
<evidence type="ECO:0000313" key="3">
    <source>
        <dbReference type="Proteomes" id="UP000051888"/>
    </source>
</evidence>
<proteinExistence type="predicted"/>
<dbReference type="RefSeq" id="WP_055738686.1">
    <property type="nucleotide sequence ID" value="NZ_JAAIWL010000004.1"/>
</dbReference>
<comment type="caution">
    <text evidence="2">The sequence shown here is derived from an EMBL/GenBank/DDBJ whole genome shotgun (WGS) entry which is preliminary data.</text>
</comment>
<dbReference type="AlphaFoldDB" id="A0A0Q3WVK4"/>
<dbReference type="PROSITE" id="PS51832">
    <property type="entry name" value="HD_GYP"/>
    <property type="match status" value="1"/>
</dbReference>
<name>A0A0Q3WVK4_9BACI</name>
<dbReference type="Gene3D" id="1.10.3210.10">
    <property type="entry name" value="Hypothetical protein af1432"/>
    <property type="match status" value="1"/>
</dbReference>
<dbReference type="PANTHER" id="PTHR43155">
    <property type="entry name" value="CYCLIC DI-GMP PHOSPHODIESTERASE PA4108-RELATED"/>
    <property type="match status" value="1"/>
</dbReference>
<reference evidence="2 3" key="1">
    <citation type="submission" date="2015-09" db="EMBL/GenBank/DDBJ databases">
        <title>Genome sequencing project for genomic taxonomy and phylogenomics of Bacillus-like bacteria.</title>
        <authorList>
            <person name="Liu B."/>
            <person name="Wang J."/>
            <person name="Zhu Y."/>
            <person name="Liu G."/>
            <person name="Chen Q."/>
            <person name="Chen Z."/>
            <person name="Lan J."/>
            <person name="Che J."/>
            <person name="Ge C."/>
            <person name="Shi H."/>
            <person name="Pan Z."/>
            <person name="Liu X."/>
        </authorList>
    </citation>
    <scope>NUCLEOTIDE SEQUENCE [LARGE SCALE GENOMIC DNA]</scope>
    <source>
        <strain evidence="2 3">LMG 18435</strain>
    </source>
</reference>
<dbReference type="PATRIC" id="fig|157838.3.peg.1165"/>
<dbReference type="CDD" id="cd00077">
    <property type="entry name" value="HDc"/>
    <property type="match status" value="1"/>
</dbReference>